<dbReference type="HOGENOM" id="CLU_2143372_0_0_9"/>
<evidence type="ECO:0000313" key="3">
    <source>
        <dbReference type="Proteomes" id="UP000007392"/>
    </source>
</evidence>
<organism evidence="2 3">
    <name type="scientific">Paenibacillus mucilaginosus K02</name>
    <dbReference type="NCBI Taxonomy" id="997761"/>
    <lineage>
        <taxon>Bacteria</taxon>
        <taxon>Bacillati</taxon>
        <taxon>Bacillota</taxon>
        <taxon>Bacilli</taxon>
        <taxon>Bacillales</taxon>
        <taxon>Paenibacillaceae</taxon>
        <taxon>Paenibacillus</taxon>
    </lineage>
</organism>
<gene>
    <name evidence="2" type="ORF">B2K_07130</name>
</gene>
<dbReference type="EMBL" id="CP003422">
    <property type="protein sequence ID" value="AFH60495.2"/>
    <property type="molecule type" value="Genomic_DNA"/>
</dbReference>
<name>I0BDP8_9BACL</name>
<dbReference type="AlphaFoldDB" id="I0BDP8"/>
<sequence length="112" mass="12727">MVRMQGTPLPIIPGWDIFSRYRKPRSHLRQRAHTSEVTTFIMNCVLSMEEAGVFFLALLFFALLTSFISHALDDASYDEARRLATARQGCGNIFAEGLGEGPRQRINIRLRV</sequence>
<keyword evidence="1" id="KW-0812">Transmembrane</keyword>
<dbReference type="KEGG" id="pmw:B2K_07130"/>
<evidence type="ECO:0000313" key="2">
    <source>
        <dbReference type="EMBL" id="AFH60495.2"/>
    </source>
</evidence>
<accession>I0BDP8</accession>
<dbReference type="Proteomes" id="UP000007392">
    <property type="component" value="Chromosome"/>
</dbReference>
<keyword evidence="1" id="KW-0472">Membrane</keyword>
<reference evidence="2 3" key="1">
    <citation type="submission" date="2013-06" db="EMBL/GenBank/DDBJ databases">
        <title>Complete genome sequence of Paenibacillus mucilaginosus K02.</title>
        <authorList>
            <person name="Xiao B."/>
            <person name="Sun L."/>
            <person name="Xiao L."/>
            <person name="Lian B."/>
        </authorList>
    </citation>
    <scope>NUCLEOTIDE SEQUENCE [LARGE SCALE GENOMIC DNA]</scope>
    <source>
        <strain evidence="2 3">K02</strain>
    </source>
</reference>
<proteinExistence type="predicted"/>
<feature type="transmembrane region" description="Helical" evidence="1">
    <location>
        <begin position="51"/>
        <end position="72"/>
    </location>
</feature>
<protein>
    <submittedName>
        <fullName evidence="2">Uncharacterized protein</fullName>
    </submittedName>
</protein>
<evidence type="ECO:0000256" key="1">
    <source>
        <dbReference type="SAM" id="Phobius"/>
    </source>
</evidence>
<keyword evidence="1" id="KW-1133">Transmembrane helix</keyword>